<feature type="domain" description="Zn(2)-C6 fungal-type" evidence="6">
    <location>
        <begin position="12"/>
        <end position="42"/>
    </location>
</feature>
<dbReference type="InterPro" id="IPR036864">
    <property type="entry name" value="Zn2-C6_fun-type_DNA-bd_sf"/>
</dbReference>
<dbReference type="RefSeq" id="XP_016592772.1">
    <property type="nucleotide sequence ID" value="XM_016740391.1"/>
</dbReference>
<evidence type="ECO:0000259" key="6">
    <source>
        <dbReference type="PROSITE" id="PS50048"/>
    </source>
</evidence>
<evidence type="ECO:0000256" key="4">
    <source>
        <dbReference type="ARBA" id="ARBA00023163"/>
    </source>
</evidence>
<evidence type="ECO:0000256" key="3">
    <source>
        <dbReference type="ARBA" id="ARBA00023125"/>
    </source>
</evidence>
<dbReference type="EMBL" id="JQFZ01000381">
    <property type="protein sequence ID" value="KGO49345.1"/>
    <property type="molecule type" value="Genomic_DNA"/>
</dbReference>
<dbReference type="PROSITE" id="PS50048">
    <property type="entry name" value="ZN2_CY6_FUNGAL_2"/>
    <property type="match status" value="1"/>
</dbReference>
<sequence>MPPKRERTVQGSCWPCKQRRVKCDLGKPLCQRCVSSGAKCCYDKLLIRWKKNPPTAQSLSIYKSPFMNINVHSKDSALAIGDLKALEYFQFAVWPLFTTAAHPCPPPIPLAMEFEPVLLAVCELAEAHRILQDKAVSSTVSAPFDKRMSCLASVREQLRDNNSNHTSLSPLLVAVFLLYFLDGFIECDPQSASTSSHHVGVQAIVDHLGGFTALIKMGQKDITMLLSEFASTDLTKALLDDRPPCFPAEIWTQIEHGTVWWDQETYDGTTLASVFRIMADMCLYRHQIRGDPETISMEVVRDFERCLQPSFQTLNFDYIKSPNTYTVHESTLEPRMQADSFTRAFQHSALVYLYRAICGLPPRHSMVQQHVQSCVECIRNISPLSKAHNCIIFPLYIMGAHTFLQDQQAFVLERLDSIYKYLRFNSVLLVRTALEELWKSPRHNGDWWDMFRSLGEHVLVI</sequence>
<dbReference type="InterPro" id="IPR021858">
    <property type="entry name" value="Fun_TF"/>
</dbReference>
<comment type="caution">
    <text evidence="7">The sequence shown here is derived from an EMBL/GenBank/DDBJ whole genome shotgun (WGS) entry which is preliminary data.</text>
</comment>
<evidence type="ECO:0000256" key="5">
    <source>
        <dbReference type="ARBA" id="ARBA00023242"/>
    </source>
</evidence>
<dbReference type="SMART" id="SM00066">
    <property type="entry name" value="GAL4"/>
    <property type="match status" value="1"/>
</dbReference>
<evidence type="ECO:0000256" key="2">
    <source>
        <dbReference type="ARBA" id="ARBA00023015"/>
    </source>
</evidence>
<proteinExistence type="predicted"/>
<evidence type="ECO:0000313" key="7">
    <source>
        <dbReference type="EMBL" id="KGO49345.1"/>
    </source>
</evidence>
<evidence type="ECO:0000256" key="1">
    <source>
        <dbReference type="ARBA" id="ARBA00004123"/>
    </source>
</evidence>
<reference evidence="7 8" key="1">
    <citation type="journal article" date="2015" name="Mol. Plant Microbe Interact.">
        <title>Genome, transcriptome, and functional analyses of Penicillium expansum provide new insights into secondary metabolism and pathogenicity.</title>
        <authorList>
            <person name="Ballester A.R."/>
            <person name="Marcet-Houben M."/>
            <person name="Levin E."/>
            <person name="Sela N."/>
            <person name="Selma-Lazaro C."/>
            <person name="Carmona L."/>
            <person name="Wisniewski M."/>
            <person name="Droby S."/>
            <person name="Gonzalez-Candelas L."/>
            <person name="Gabaldon T."/>
        </authorList>
    </citation>
    <scope>NUCLEOTIDE SEQUENCE [LARGE SCALE GENOMIC DNA]</scope>
    <source>
        <strain evidence="7 8">MD-8</strain>
    </source>
</reference>
<dbReference type="AlphaFoldDB" id="A0A0A2JAH9"/>
<dbReference type="Pfam" id="PF11951">
    <property type="entry name" value="Fungal_trans_2"/>
    <property type="match status" value="1"/>
</dbReference>
<dbReference type="GO" id="GO:0008270">
    <property type="term" value="F:zinc ion binding"/>
    <property type="evidence" value="ECO:0007669"/>
    <property type="project" value="InterPro"/>
</dbReference>
<dbReference type="GeneID" id="27675810"/>
<name>A0A0A2JAH9_PENEN</name>
<dbReference type="VEuPathDB" id="FungiDB:PEXP_042010"/>
<gene>
    <name evidence="7" type="ORF">PEX2_031160</name>
</gene>
<comment type="subcellular location">
    <subcellularLocation>
        <location evidence="1">Nucleus</location>
    </subcellularLocation>
</comment>
<dbReference type="GO" id="GO:0000981">
    <property type="term" value="F:DNA-binding transcription factor activity, RNA polymerase II-specific"/>
    <property type="evidence" value="ECO:0007669"/>
    <property type="project" value="InterPro"/>
</dbReference>
<dbReference type="InterPro" id="IPR001138">
    <property type="entry name" value="Zn2Cys6_DnaBD"/>
</dbReference>
<dbReference type="SUPFAM" id="SSF57701">
    <property type="entry name" value="Zn2/Cys6 DNA-binding domain"/>
    <property type="match status" value="1"/>
</dbReference>
<dbReference type="CDD" id="cd00067">
    <property type="entry name" value="GAL4"/>
    <property type="match status" value="1"/>
</dbReference>
<keyword evidence="3" id="KW-0238">DNA-binding</keyword>
<dbReference type="PANTHER" id="PTHR37534:SF46">
    <property type="entry name" value="ZN(II)2CYS6 TRANSCRIPTION FACTOR (EUROFUNG)"/>
    <property type="match status" value="1"/>
</dbReference>
<dbReference type="Pfam" id="PF00172">
    <property type="entry name" value="Zn_clus"/>
    <property type="match status" value="1"/>
</dbReference>
<keyword evidence="8" id="KW-1185">Reference proteome</keyword>
<accession>A0A0A2JAH9</accession>
<dbReference type="GO" id="GO:0003677">
    <property type="term" value="F:DNA binding"/>
    <property type="evidence" value="ECO:0007669"/>
    <property type="project" value="UniProtKB-KW"/>
</dbReference>
<keyword evidence="4" id="KW-0804">Transcription</keyword>
<dbReference type="Proteomes" id="UP000030143">
    <property type="component" value="Unassembled WGS sequence"/>
</dbReference>
<keyword evidence="5" id="KW-0539">Nucleus</keyword>
<evidence type="ECO:0000313" key="8">
    <source>
        <dbReference type="Proteomes" id="UP000030143"/>
    </source>
</evidence>
<keyword evidence="2" id="KW-0805">Transcription regulation</keyword>
<dbReference type="HOGENOM" id="CLU_041955_0_0_1"/>
<protein>
    <recommendedName>
        <fullName evidence="6">Zn(2)-C6 fungal-type domain-containing protein</fullName>
    </recommendedName>
</protein>
<dbReference type="PROSITE" id="PS00463">
    <property type="entry name" value="ZN2_CY6_FUNGAL_1"/>
    <property type="match status" value="1"/>
</dbReference>
<dbReference type="Gene3D" id="4.10.240.10">
    <property type="entry name" value="Zn(2)-C6 fungal-type DNA-binding domain"/>
    <property type="match status" value="1"/>
</dbReference>
<dbReference type="GO" id="GO:0005634">
    <property type="term" value="C:nucleus"/>
    <property type="evidence" value="ECO:0007669"/>
    <property type="project" value="UniProtKB-SubCell"/>
</dbReference>
<dbReference type="PANTHER" id="PTHR37534">
    <property type="entry name" value="TRANSCRIPTIONAL ACTIVATOR PROTEIN UGA3"/>
    <property type="match status" value="1"/>
</dbReference>
<organism evidence="7 8">
    <name type="scientific">Penicillium expansum</name>
    <name type="common">Blue mold rot fungus</name>
    <dbReference type="NCBI Taxonomy" id="27334"/>
    <lineage>
        <taxon>Eukaryota</taxon>
        <taxon>Fungi</taxon>
        <taxon>Dikarya</taxon>
        <taxon>Ascomycota</taxon>
        <taxon>Pezizomycotina</taxon>
        <taxon>Eurotiomycetes</taxon>
        <taxon>Eurotiomycetidae</taxon>
        <taxon>Eurotiales</taxon>
        <taxon>Aspergillaceae</taxon>
        <taxon>Penicillium</taxon>
    </lineage>
</organism>